<evidence type="ECO:0000313" key="3">
    <source>
        <dbReference type="EMBL" id="RCK66286.1"/>
    </source>
</evidence>
<reference evidence="3 4" key="1">
    <citation type="submission" date="2018-06" db="EMBL/GenBank/DDBJ databases">
        <title>Whole genome sequencing of Candida tropicalis (genome annotated by CSBL at Korea University).</title>
        <authorList>
            <person name="Ahn J."/>
        </authorList>
    </citation>
    <scope>NUCLEOTIDE SEQUENCE [LARGE SCALE GENOMIC DNA]</scope>
    <source>
        <strain evidence="3 4">ATCC 20962</strain>
    </source>
</reference>
<proteinExistence type="predicted"/>
<feature type="region of interest" description="Disordered" evidence="1">
    <location>
        <begin position="22"/>
        <end position="57"/>
    </location>
</feature>
<dbReference type="Proteomes" id="UP000253472">
    <property type="component" value="Unassembled WGS sequence"/>
</dbReference>
<feature type="transmembrane region" description="Helical" evidence="2">
    <location>
        <begin position="291"/>
        <end position="312"/>
    </location>
</feature>
<evidence type="ECO:0000256" key="1">
    <source>
        <dbReference type="SAM" id="MobiDB-lite"/>
    </source>
</evidence>
<feature type="transmembrane region" description="Helical" evidence="2">
    <location>
        <begin position="257"/>
        <end position="279"/>
    </location>
</feature>
<dbReference type="OrthoDB" id="4019110at2759"/>
<feature type="region of interest" description="Disordered" evidence="1">
    <location>
        <begin position="404"/>
        <end position="448"/>
    </location>
</feature>
<organism evidence="3 4">
    <name type="scientific">Candida viswanathii</name>
    <dbReference type="NCBI Taxonomy" id="5486"/>
    <lineage>
        <taxon>Eukaryota</taxon>
        <taxon>Fungi</taxon>
        <taxon>Dikarya</taxon>
        <taxon>Ascomycota</taxon>
        <taxon>Saccharomycotina</taxon>
        <taxon>Pichiomycetes</taxon>
        <taxon>Debaryomycetaceae</taxon>
        <taxon>Candida/Lodderomyces clade</taxon>
        <taxon>Candida</taxon>
    </lineage>
</organism>
<protein>
    <submittedName>
        <fullName evidence="3">Uncharacterized protein</fullName>
    </submittedName>
</protein>
<feature type="transmembrane region" description="Helical" evidence="2">
    <location>
        <begin position="318"/>
        <end position="341"/>
    </location>
</feature>
<feature type="compositionally biased region" description="Pro residues" evidence="1">
    <location>
        <begin position="150"/>
        <end position="173"/>
    </location>
</feature>
<feature type="compositionally biased region" description="Low complexity" evidence="1">
    <location>
        <begin position="184"/>
        <end position="194"/>
    </location>
</feature>
<comment type="caution">
    <text evidence="3">The sequence shown here is derived from an EMBL/GenBank/DDBJ whole genome shotgun (WGS) entry which is preliminary data.</text>
</comment>
<keyword evidence="4" id="KW-1185">Reference proteome</keyword>
<keyword evidence="2" id="KW-1133">Transmembrane helix</keyword>
<feature type="compositionally biased region" description="Basic and acidic residues" evidence="1">
    <location>
        <begin position="22"/>
        <end position="32"/>
    </location>
</feature>
<evidence type="ECO:0000313" key="4">
    <source>
        <dbReference type="Proteomes" id="UP000253472"/>
    </source>
</evidence>
<dbReference type="EMBL" id="QLNQ01000016">
    <property type="protein sequence ID" value="RCK66286.1"/>
    <property type="molecule type" value="Genomic_DNA"/>
</dbReference>
<accession>A0A367YK70</accession>
<feature type="region of interest" description="Disordered" evidence="1">
    <location>
        <begin position="74"/>
        <end position="128"/>
    </location>
</feature>
<dbReference type="AlphaFoldDB" id="A0A367YK70"/>
<sequence length="481" mass="54893">MTVPPFRPYGGEDIRVVSDVSRFDYGESEQKIRSRNTTPTNADMLVPDNDDNASSSRLTLDTIIPLYSTKINERSKYNKLRQHDDRNTQNPSPPHEPTTTTTTRSEPINLPKRDHNKTATKPRRAKYSIAIQVPQDHLGYVNEASEKSLLPPPPPPPPKDTLPRAPPVAPYPSDPGQNNNNNLPAMPQPSQMYPPQQPPPPQKRIVSGEGEGDEMTPQKMLEKRLIQQVMNRPVIGIRGDRFGQEYQDKHFTLSANFVLYVFEVCCSIVEIVLSSLLLQNDQDIAGGYYRYLIADGIISLVISFLFAFQIINYEVRNGSFYCLTATICKFAAFIVVITTIFPEDQRRTQEIWNMRRGMGAVIIVSTFLWVINLVMFATTLYISRLNLLEDLNFDYSRKGTAEEYNQLPHMPQPGRDASGGEAGAPVRRSSSRRRKRLSHEEPEEEPLKEFYLNQNGEMYALNEEWEKEQHRGKNKILVYTF</sequence>
<feature type="transmembrane region" description="Helical" evidence="2">
    <location>
        <begin position="361"/>
        <end position="382"/>
    </location>
</feature>
<name>A0A367YK70_9ASCO</name>
<keyword evidence="2" id="KW-0472">Membrane</keyword>
<evidence type="ECO:0000256" key="2">
    <source>
        <dbReference type="SAM" id="Phobius"/>
    </source>
</evidence>
<dbReference type="STRING" id="5486.A0A367YK70"/>
<keyword evidence="2" id="KW-0812">Transmembrane</keyword>
<feature type="region of interest" description="Disordered" evidence="1">
    <location>
        <begin position="145"/>
        <end position="216"/>
    </location>
</feature>
<gene>
    <name evidence="3" type="ORF">Cantr_02053</name>
</gene>
<feature type="compositionally biased region" description="Basic and acidic residues" evidence="1">
    <location>
        <begin position="74"/>
        <end position="87"/>
    </location>
</feature>